<dbReference type="STRING" id="1716141.STSP_01350"/>
<evidence type="ECO:0000313" key="3">
    <source>
        <dbReference type="Proteomes" id="UP000077381"/>
    </source>
</evidence>
<dbReference type="RefSeq" id="WP_067270563.1">
    <property type="nucleotide sequence ID" value="NZ_LOHS01000015.1"/>
</dbReference>
<evidence type="ECO:0000313" key="2">
    <source>
        <dbReference type="EMBL" id="OAH16477.1"/>
    </source>
</evidence>
<proteinExistence type="inferred from homology"/>
<accession>A0A177I0L1</accession>
<dbReference type="InterPro" id="IPR036165">
    <property type="entry name" value="YefM-like_sf"/>
</dbReference>
<dbReference type="Proteomes" id="UP000077381">
    <property type="component" value="Unassembled WGS sequence"/>
</dbReference>
<organism evidence="2 3">
    <name type="scientific">Streptomyces jeddahensis</name>
    <dbReference type="NCBI Taxonomy" id="1716141"/>
    <lineage>
        <taxon>Bacteria</taxon>
        <taxon>Bacillati</taxon>
        <taxon>Actinomycetota</taxon>
        <taxon>Actinomycetes</taxon>
        <taxon>Kitasatosporales</taxon>
        <taxon>Streptomycetaceae</taxon>
        <taxon>Streptomyces</taxon>
    </lineage>
</organism>
<dbReference type="AlphaFoldDB" id="A0A177I0L1"/>
<dbReference type="PATRIC" id="fig|1716141.3.peg.147"/>
<dbReference type="OrthoDB" id="557859at2"/>
<evidence type="ECO:0000256" key="1">
    <source>
        <dbReference type="ARBA" id="ARBA00009981"/>
    </source>
</evidence>
<gene>
    <name evidence="2" type="ORF">STSP_01350</name>
</gene>
<sequence>MKTVGLREFEQNPSEALALVESGLTVLVTDQGKPLLRLVPEAVSRTVPETGVPAALQRMLDSGDAHPPAEQGMPDLALELAPELPELSHLLVEERDRERRR</sequence>
<evidence type="ECO:0008006" key="4">
    <source>
        <dbReference type="Google" id="ProtNLM"/>
    </source>
</evidence>
<comment type="similarity">
    <text evidence="1">Belongs to the phD/YefM antitoxin family.</text>
</comment>
<protein>
    <recommendedName>
        <fullName evidence="4">Antitoxin</fullName>
    </recommendedName>
</protein>
<dbReference type="EMBL" id="LOHS01000015">
    <property type="protein sequence ID" value="OAH16477.1"/>
    <property type="molecule type" value="Genomic_DNA"/>
</dbReference>
<reference evidence="2 3" key="1">
    <citation type="submission" date="2015-12" db="EMBL/GenBank/DDBJ databases">
        <title>Genome sequence of Streptomyces sp. G25.</title>
        <authorList>
            <person name="Poehlein A."/>
            <person name="Roettig A."/>
            <person name="Hiessl S."/>
            <person name="Hauschild P."/>
            <person name="Schauer J."/>
            <person name="Madkour M.H."/>
            <person name="Al-Ansari A.M."/>
            <person name="Almakishah N.H."/>
            <person name="Steinbuechel A."/>
            <person name="Daniel R."/>
        </authorList>
    </citation>
    <scope>NUCLEOTIDE SEQUENCE [LARGE SCALE GENOMIC DNA]</scope>
    <source>
        <strain evidence="3">G25(2015)</strain>
    </source>
</reference>
<dbReference type="SUPFAM" id="SSF143120">
    <property type="entry name" value="YefM-like"/>
    <property type="match status" value="1"/>
</dbReference>
<keyword evidence="3" id="KW-1185">Reference proteome</keyword>
<comment type="caution">
    <text evidence="2">The sequence shown here is derived from an EMBL/GenBank/DDBJ whole genome shotgun (WGS) entry which is preliminary data.</text>
</comment>
<name>A0A177I0L1_9ACTN</name>